<keyword evidence="2" id="KW-1185">Reference proteome</keyword>
<name>A0AAN8X273_HALRR</name>
<proteinExistence type="predicted"/>
<sequence length="115" mass="12860">MKFVSIFNLQLTGHRGWVGNMRDFDSSGCQLETCHGLSYVDDDGDLERVVLQNTAPAVRQSVSVSRPIVRGPVVQKFSTAPVRPTVSFRASRPVATFGRQNIQTIFVRDTSDERF</sequence>
<comment type="caution">
    <text evidence="1">The sequence shown here is derived from an EMBL/GenBank/DDBJ whole genome shotgun (WGS) entry which is preliminary data.</text>
</comment>
<dbReference type="Proteomes" id="UP001381693">
    <property type="component" value="Unassembled WGS sequence"/>
</dbReference>
<dbReference type="AlphaFoldDB" id="A0AAN8X273"/>
<organism evidence="1 2">
    <name type="scientific">Halocaridina rubra</name>
    <name type="common">Hawaiian red shrimp</name>
    <dbReference type="NCBI Taxonomy" id="373956"/>
    <lineage>
        <taxon>Eukaryota</taxon>
        <taxon>Metazoa</taxon>
        <taxon>Ecdysozoa</taxon>
        <taxon>Arthropoda</taxon>
        <taxon>Crustacea</taxon>
        <taxon>Multicrustacea</taxon>
        <taxon>Malacostraca</taxon>
        <taxon>Eumalacostraca</taxon>
        <taxon>Eucarida</taxon>
        <taxon>Decapoda</taxon>
        <taxon>Pleocyemata</taxon>
        <taxon>Caridea</taxon>
        <taxon>Atyoidea</taxon>
        <taxon>Atyidae</taxon>
        <taxon>Halocaridina</taxon>
    </lineage>
</organism>
<gene>
    <name evidence="1" type="ORF">SK128_019075</name>
</gene>
<evidence type="ECO:0000313" key="2">
    <source>
        <dbReference type="Proteomes" id="UP001381693"/>
    </source>
</evidence>
<dbReference type="EMBL" id="JAXCGZ010011456">
    <property type="protein sequence ID" value="KAK7074786.1"/>
    <property type="molecule type" value="Genomic_DNA"/>
</dbReference>
<accession>A0AAN8X273</accession>
<protein>
    <submittedName>
        <fullName evidence="1">Uncharacterized protein</fullName>
    </submittedName>
</protein>
<evidence type="ECO:0000313" key="1">
    <source>
        <dbReference type="EMBL" id="KAK7074786.1"/>
    </source>
</evidence>
<reference evidence="1 2" key="1">
    <citation type="submission" date="2023-11" db="EMBL/GenBank/DDBJ databases">
        <title>Halocaridina rubra genome assembly.</title>
        <authorList>
            <person name="Smith C."/>
        </authorList>
    </citation>
    <scope>NUCLEOTIDE SEQUENCE [LARGE SCALE GENOMIC DNA]</scope>
    <source>
        <strain evidence="1">EP-1</strain>
        <tissue evidence="1">Whole</tissue>
    </source>
</reference>